<reference evidence="1 2" key="1">
    <citation type="submission" date="2016-05" db="EMBL/GenBank/DDBJ databases">
        <title>Nuclear genome of Blastocystis sp. subtype 1 NandII.</title>
        <authorList>
            <person name="Gentekaki E."/>
            <person name="Curtis B."/>
            <person name="Stairs C."/>
            <person name="Eme L."/>
            <person name="Herman E."/>
            <person name="Klimes V."/>
            <person name="Arias M.C."/>
            <person name="Elias M."/>
            <person name="Hilliou F."/>
            <person name="Klute M."/>
            <person name="Malik S.-B."/>
            <person name="Pightling A."/>
            <person name="Rachubinski R."/>
            <person name="Salas D."/>
            <person name="Schlacht A."/>
            <person name="Suga H."/>
            <person name="Archibald J."/>
            <person name="Ball S.G."/>
            <person name="Clark G."/>
            <person name="Dacks J."/>
            <person name="Van Der Giezen M."/>
            <person name="Tsaousis A."/>
            <person name="Roger A."/>
        </authorList>
    </citation>
    <scope>NUCLEOTIDE SEQUENCE [LARGE SCALE GENOMIC DNA]</scope>
    <source>
        <strain evidence="2">ATCC 50177 / NandII</strain>
    </source>
</reference>
<evidence type="ECO:0000313" key="2">
    <source>
        <dbReference type="Proteomes" id="UP000078348"/>
    </source>
</evidence>
<dbReference type="OrthoDB" id="442066at2759"/>
<dbReference type="Gene3D" id="3.80.10.10">
    <property type="entry name" value="Ribonuclease Inhibitor"/>
    <property type="match status" value="1"/>
</dbReference>
<keyword evidence="2" id="KW-1185">Reference proteome</keyword>
<dbReference type="Proteomes" id="UP000078348">
    <property type="component" value="Unassembled WGS sequence"/>
</dbReference>
<dbReference type="InterPro" id="IPR032675">
    <property type="entry name" value="LRR_dom_sf"/>
</dbReference>
<dbReference type="AlphaFoldDB" id="A0A196SJ49"/>
<organism evidence="1 2">
    <name type="scientific">Blastocystis sp. subtype 1 (strain ATCC 50177 / NandII)</name>
    <dbReference type="NCBI Taxonomy" id="478820"/>
    <lineage>
        <taxon>Eukaryota</taxon>
        <taxon>Sar</taxon>
        <taxon>Stramenopiles</taxon>
        <taxon>Bigyra</taxon>
        <taxon>Opalozoa</taxon>
        <taxon>Opalinata</taxon>
        <taxon>Blastocystidae</taxon>
        <taxon>Blastocystis</taxon>
    </lineage>
</organism>
<dbReference type="EMBL" id="LXWW01000047">
    <property type="protein sequence ID" value="OAO17065.1"/>
    <property type="molecule type" value="Genomic_DNA"/>
</dbReference>
<evidence type="ECO:0000313" key="1">
    <source>
        <dbReference type="EMBL" id="OAO17065.1"/>
    </source>
</evidence>
<comment type="caution">
    <text evidence="1">The sequence shown here is derived from an EMBL/GenBank/DDBJ whole genome shotgun (WGS) entry which is preliminary data.</text>
</comment>
<sequence>MDIGCVDLLSCVFCFANLELRNLPKLKALRFGGDAFQRCNRLVLEDLPELTSIQMGERAFTFNAQEPHNELVLRNLPKLTTLTSEGWSTCSFRFVHTITVENLPSLTRVHMPWAFQYKNRVSVTGNIGAFASLLQ</sequence>
<proteinExistence type="predicted"/>
<protein>
    <submittedName>
        <fullName evidence="1">Uncharacterized protein</fullName>
    </submittedName>
</protein>
<gene>
    <name evidence="1" type="ORF">AV274_1222</name>
</gene>
<accession>A0A196SJ49</accession>
<name>A0A196SJ49_BLAHN</name>